<reference evidence="1 2" key="1">
    <citation type="journal article" date="2022" name="Allergy">
        <title>Genome assembly and annotation of Periplaneta americana reveal a comprehensive cockroach allergen profile.</title>
        <authorList>
            <person name="Wang L."/>
            <person name="Xiong Q."/>
            <person name="Saelim N."/>
            <person name="Wang L."/>
            <person name="Nong W."/>
            <person name="Wan A.T."/>
            <person name="Shi M."/>
            <person name="Liu X."/>
            <person name="Cao Q."/>
            <person name="Hui J.H.L."/>
            <person name="Sookrung N."/>
            <person name="Leung T.F."/>
            <person name="Tungtrongchitr A."/>
            <person name="Tsui S.K.W."/>
        </authorList>
    </citation>
    <scope>NUCLEOTIDE SEQUENCE [LARGE SCALE GENOMIC DNA]</scope>
    <source>
        <strain evidence="1">PWHHKU_190912</strain>
    </source>
</reference>
<dbReference type="EMBL" id="JAJSOF020000011">
    <property type="protein sequence ID" value="KAJ4444358.1"/>
    <property type="molecule type" value="Genomic_DNA"/>
</dbReference>
<evidence type="ECO:0000313" key="2">
    <source>
        <dbReference type="Proteomes" id="UP001148838"/>
    </source>
</evidence>
<organism evidence="1 2">
    <name type="scientific">Periplaneta americana</name>
    <name type="common">American cockroach</name>
    <name type="synonym">Blatta americana</name>
    <dbReference type="NCBI Taxonomy" id="6978"/>
    <lineage>
        <taxon>Eukaryota</taxon>
        <taxon>Metazoa</taxon>
        <taxon>Ecdysozoa</taxon>
        <taxon>Arthropoda</taxon>
        <taxon>Hexapoda</taxon>
        <taxon>Insecta</taxon>
        <taxon>Pterygota</taxon>
        <taxon>Neoptera</taxon>
        <taxon>Polyneoptera</taxon>
        <taxon>Dictyoptera</taxon>
        <taxon>Blattodea</taxon>
        <taxon>Blattoidea</taxon>
        <taxon>Blattidae</taxon>
        <taxon>Blattinae</taxon>
        <taxon>Periplaneta</taxon>
    </lineage>
</organism>
<keyword evidence="2" id="KW-1185">Reference proteome</keyword>
<evidence type="ECO:0000313" key="1">
    <source>
        <dbReference type="EMBL" id="KAJ4444358.1"/>
    </source>
</evidence>
<accession>A0ABQ8TCR7</accession>
<gene>
    <name evidence="1" type="ORF">ANN_06150</name>
</gene>
<name>A0ABQ8TCR7_PERAM</name>
<sequence length="418" mass="48459">MSWPDFVKSVSYYNVLSKGEITVDNKTEIHFGGQSESPPSSVPWDPQLFFRFGGSHAKDYIVLANLGYMVPAALHNHKRLGQMMDEIPRESKTDNNYYQTFCRNERKNNFDHIESNPPSGLAACVVFCGAETWTLRRSEEKRLEAFEMLIWRQMEHVKWTDKIRNEAVLERIPGNCTSDALHLLLNTAHHSSVVVQQCYPYNSTKIPFEQAESGTGSYTQARFGPLCIYVYDICPSPTGEPSFLSPDRARFHLRREPDAVHSPESQALTKNLYRHRTSILLPRLHLNLFLIIFIWLFNDVVSTTKLFSVDGIGGSEMIFGEMRPRIRHRLPDIRHTIGESLGKKPNQLELVHEVLSERYPALVNRNRRPLGRPRRRWEDNIKMDLREVGYDDRDWINLAQDKDRWRAYVMAAMNLQVP</sequence>
<comment type="caution">
    <text evidence="1">The sequence shown here is derived from an EMBL/GenBank/DDBJ whole genome shotgun (WGS) entry which is preliminary data.</text>
</comment>
<protein>
    <submittedName>
        <fullName evidence="1">Uncharacterized protein</fullName>
    </submittedName>
</protein>
<proteinExistence type="predicted"/>
<dbReference type="Proteomes" id="UP001148838">
    <property type="component" value="Unassembled WGS sequence"/>
</dbReference>